<evidence type="ECO:0000256" key="14">
    <source>
        <dbReference type="ARBA" id="ARBA00031542"/>
    </source>
</evidence>
<accession>A0A4Q7Z5S2</accession>
<keyword evidence="8 16" id="KW-0442">Lipid degradation</keyword>
<keyword evidence="9 16" id="KW-1133">Transmembrane helix</keyword>
<evidence type="ECO:0000256" key="11">
    <source>
        <dbReference type="ARBA" id="ARBA00023136"/>
    </source>
</evidence>
<proteinExistence type="inferred from homology"/>
<dbReference type="Proteomes" id="UP000292423">
    <property type="component" value="Unassembled WGS sequence"/>
</dbReference>
<evidence type="ECO:0000256" key="1">
    <source>
        <dbReference type="ARBA" id="ARBA00003280"/>
    </source>
</evidence>
<dbReference type="AlphaFoldDB" id="A0A4Q7Z5S2"/>
<keyword evidence="6 16" id="KW-0997">Cell inner membrane</keyword>
<evidence type="ECO:0000256" key="13">
    <source>
        <dbReference type="ARBA" id="ARBA00030948"/>
    </source>
</evidence>
<dbReference type="GO" id="GO:0006457">
    <property type="term" value="P:protein folding"/>
    <property type="evidence" value="ECO:0007669"/>
    <property type="project" value="UniProtKB-UniRule"/>
</dbReference>
<evidence type="ECO:0000256" key="3">
    <source>
        <dbReference type="ARBA" id="ARBA00010358"/>
    </source>
</evidence>
<dbReference type="InterPro" id="IPR004961">
    <property type="entry name" value="Lipase_chaperone"/>
</dbReference>
<keyword evidence="11 16" id="KW-0472">Membrane</keyword>
<reference evidence="17 18" key="1">
    <citation type="submission" date="2019-02" db="EMBL/GenBank/DDBJ databases">
        <title>Genomic Encyclopedia of Type Strains, Phase IV (KMG-IV): sequencing the most valuable type-strain genomes for metagenomic binning, comparative biology and taxonomic classification.</title>
        <authorList>
            <person name="Goeker M."/>
        </authorList>
    </citation>
    <scope>NUCLEOTIDE SEQUENCE [LARGE SCALE GENOMIC DNA]</scope>
    <source>
        <strain evidence="17 18">DSM 105135</strain>
    </source>
</reference>
<evidence type="ECO:0000313" key="17">
    <source>
        <dbReference type="EMBL" id="RZU45015.1"/>
    </source>
</evidence>
<evidence type="ECO:0000256" key="5">
    <source>
        <dbReference type="ARBA" id="ARBA00022475"/>
    </source>
</evidence>
<dbReference type="GO" id="GO:0051082">
    <property type="term" value="F:unfolded protein binding"/>
    <property type="evidence" value="ECO:0007669"/>
    <property type="project" value="UniProtKB-UniRule"/>
</dbReference>
<keyword evidence="18" id="KW-1185">Reference proteome</keyword>
<evidence type="ECO:0000313" key="18">
    <source>
        <dbReference type="Proteomes" id="UP000292423"/>
    </source>
</evidence>
<evidence type="ECO:0000256" key="7">
    <source>
        <dbReference type="ARBA" id="ARBA00022692"/>
    </source>
</evidence>
<keyword evidence="12 16" id="KW-0143">Chaperone</keyword>
<comment type="function">
    <text evidence="1 16">May be involved in the folding of the extracellular lipase during its passage through the periplasm.</text>
</comment>
<dbReference type="NCBIfam" id="NF002334">
    <property type="entry name" value="PRK01294.1-2"/>
    <property type="match status" value="1"/>
</dbReference>
<dbReference type="GO" id="GO:0016042">
    <property type="term" value="P:lipid catabolic process"/>
    <property type="evidence" value="ECO:0007669"/>
    <property type="project" value="UniProtKB-UniRule"/>
</dbReference>
<evidence type="ECO:0000256" key="8">
    <source>
        <dbReference type="ARBA" id="ARBA00022963"/>
    </source>
</evidence>
<evidence type="ECO:0000256" key="15">
    <source>
        <dbReference type="ARBA" id="ARBA00033028"/>
    </source>
</evidence>
<gene>
    <name evidence="16" type="primary">lifO</name>
    <name evidence="17" type="ORF">EV700_1822</name>
</gene>
<evidence type="ECO:0000256" key="9">
    <source>
        <dbReference type="ARBA" id="ARBA00022989"/>
    </source>
</evidence>
<keyword evidence="7 16" id="KW-0812">Transmembrane</keyword>
<dbReference type="OrthoDB" id="7025807at2"/>
<keyword evidence="10 16" id="KW-0443">Lipid metabolism</keyword>
<dbReference type="RefSeq" id="WP_130412955.1">
    <property type="nucleotide sequence ID" value="NZ_SHKX01000012.1"/>
</dbReference>
<keyword evidence="5 16" id="KW-1003">Cell membrane</keyword>
<dbReference type="HAMAP" id="MF_00790">
    <property type="entry name" value="Lipase_chap"/>
    <property type="match status" value="1"/>
</dbReference>
<comment type="similarity">
    <text evidence="3 16">Belongs to the lipase chaperone family.</text>
</comment>
<dbReference type="EMBL" id="SHKX01000012">
    <property type="protein sequence ID" value="RZU45015.1"/>
    <property type="molecule type" value="Genomic_DNA"/>
</dbReference>
<evidence type="ECO:0000256" key="2">
    <source>
        <dbReference type="ARBA" id="ARBA00004383"/>
    </source>
</evidence>
<name>A0A4Q7Z5S2_9GAMM</name>
<evidence type="ECO:0000256" key="10">
    <source>
        <dbReference type="ARBA" id="ARBA00023098"/>
    </source>
</evidence>
<organism evidence="17 18">
    <name type="scientific">Fluviicoccus keumensis</name>
    <dbReference type="NCBI Taxonomy" id="1435465"/>
    <lineage>
        <taxon>Bacteria</taxon>
        <taxon>Pseudomonadati</taxon>
        <taxon>Pseudomonadota</taxon>
        <taxon>Gammaproteobacteria</taxon>
        <taxon>Moraxellales</taxon>
        <taxon>Moraxellaceae</taxon>
        <taxon>Fluviicoccus</taxon>
    </lineage>
</organism>
<dbReference type="SUPFAM" id="SSF158855">
    <property type="entry name" value="Lipase chaperone-like"/>
    <property type="match status" value="1"/>
</dbReference>
<evidence type="ECO:0000256" key="4">
    <source>
        <dbReference type="ARBA" id="ARBA00019692"/>
    </source>
</evidence>
<protein>
    <recommendedName>
        <fullName evidence="4 16">Lipase chaperone</fullName>
    </recommendedName>
    <alternativeName>
        <fullName evidence="16">Lipase activator protein</fullName>
    </alternativeName>
    <alternativeName>
        <fullName evidence="15 16">Lipase foldase</fullName>
    </alternativeName>
    <alternativeName>
        <fullName evidence="13 16">Lipase helper protein</fullName>
    </alternativeName>
    <alternativeName>
        <fullName evidence="14 16">Lipase modulator</fullName>
    </alternativeName>
</protein>
<evidence type="ECO:0000256" key="16">
    <source>
        <dbReference type="HAMAP-Rule" id="MF_00790"/>
    </source>
</evidence>
<comment type="subcellular location">
    <subcellularLocation>
        <location evidence="2">Cell inner membrane</location>
        <topology evidence="2">Single-pass membrane protein</topology>
        <orientation evidence="2">Periplasmic side</orientation>
    </subcellularLocation>
</comment>
<dbReference type="GO" id="GO:0005886">
    <property type="term" value="C:plasma membrane"/>
    <property type="evidence" value="ECO:0007669"/>
    <property type="project" value="UniProtKB-SubCell"/>
</dbReference>
<evidence type="ECO:0000256" key="12">
    <source>
        <dbReference type="ARBA" id="ARBA00023186"/>
    </source>
</evidence>
<sequence length="347" mass="38939">MQKKATIALVGVLLLVALGLLWMSRDKSADAQSAVMPKPGENTAAMVTDALAKSREAASRFKTGLEGIPKSLRDTEVDGSLEVDADGNLKITRGVRQTFDYFLSAIGEEDLTTIIARIRAYIRAKLPAKAAAQAEKLLESYISYREGLGHLPQVAGDPSQNLSAIRQQKQAIQGLRSQYFDRNVIDAFFGDEDAYDNYTLARLEVMQDKSLSATEKAKRTAALLEQLPPELKENVKTLNQYQELTTLTQDWKTRGGSPQELRAIREQIVGPEAATRLEALDQERSEWDSRMKDYLQEREAIMKNTALSDQDRQQQVAAMREQRFNQQERVRVDALERIHDQGLTVPE</sequence>
<evidence type="ECO:0000256" key="6">
    <source>
        <dbReference type="ARBA" id="ARBA00022519"/>
    </source>
</evidence>
<comment type="caution">
    <text evidence="17">The sequence shown here is derived from an EMBL/GenBank/DDBJ whole genome shotgun (WGS) entry which is preliminary data.</text>
</comment>
<dbReference type="Pfam" id="PF03280">
    <property type="entry name" value="Lipase_chap"/>
    <property type="match status" value="1"/>
</dbReference>